<reference evidence="8" key="1">
    <citation type="submission" date="2023-10" db="EMBL/GenBank/DDBJ databases">
        <title>Genome assembly of Pristionchus species.</title>
        <authorList>
            <person name="Yoshida K."/>
            <person name="Sommer R.J."/>
        </authorList>
    </citation>
    <scope>NUCLEOTIDE SEQUENCE</scope>
    <source>
        <strain evidence="8">RS0144</strain>
    </source>
</reference>
<comment type="similarity">
    <text evidence="1">Belongs to the UDP-glycosyltransferase family.</text>
</comment>
<evidence type="ECO:0000256" key="2">
    <source>
        <dbReference type="ARBA" id="ARBA00012544"/>
    </source>
</evidence>
<keyword evidence="3" id="KW-0328">Glycosyltransferase</keyword>
<dbReference type="EMBL" id="BTSX01000002">
    <property type="protein sequence ID" value="GMS85067.1"/>
    <property type="molecule type" value="Genomic_DNA"/>
</dbReference>
<dbReference type="PANTHER" id="PTHR48043:SF23">
    <property type="entry name" value="UDP-GLUCURONOSYLTRANSFERASE"/>
    <property type="match status" value="1"/>
</dbReference>
<evidence type="ECO:0000256" key="1">
    <source>
        <dbReference type="ARBA" id="ARBA00009995"/>
    </source>
</evidence>
<evidence type="ECO:0000256" key="4">
    <source>
        <dbReference type="ARBA" id="ARBA00022679"/>
    </source>
</evidence>
<dbReference type="PANTHER" id="PTHR48043">
    <property type="entry name" value="EG:EG0003.4 PROTEIN-RELATED"/>
    <property type="match status" value="1"/>
</dbReference>
<comment type="catalytic activity">
    <reaction evidence="6">
        <text>glucuronate acceptor + UDP-alpha-D-glucuronate = acceptor beta-D-glucuronoside + UDP + H(+)</text>
        <dbReference type="Rhea" id="RHEA:21032"/>
        <dbReference type="ChEBI" id="CHEBI:15378"/>
        <dbReference type="ChEBI" id="CHEBI:58052"/>
        <dbReference type="ChEBI" id="CHEBI:58223"/>
        <dbReference type="ChEBI" id="CHEBI:132367"/>
        <dbReference type="ChEBI" id="CHEBI:132368"/>
        <dbReference type="EC" id="2.4.1.17"/>
    </reaction>
</comment>
<keyword evidence="4" id="KW-0808">Transferase</keyword>
<keyword evidence="7" id="KW-0812">Transmembrane</keyword>
<gene>
    <name evidence="8" type="ORF">PENTCL1PPCAC_7242</name>
</gene>
<accession>A0AAV5SRF7</accession>
<dbReference type="EC" id="2.4.1.17" evidence="2"/>
<evidence type="ECO:0000256" key="7">
    <source>
        <dbReference type="SAM" id="Phobius"/>
    </source>
</evidence>
<evidence type="ECO:0000256" key="3">
    <source>
        <dbReference type="ARBA" id="ARBA00022676"/>
    </source>
</evidence>
<sequence>NAGMMEHNGIGKVFDKHDLSDPTKLTAAIREVLENERYRENTKRVTAMLHNKPLSPSDLIVKYTEFAAEFGASKSLRSQSHDMSWIEYDNVDIMISGLILALIATVISLNIVQRLLRRIFRVSKEKNE</sequence>
<keyword evidence="5" id="KW-0732">Signal</keyword>
<dbReference type="SUPFAM" id="SSF53756">
    <property type="entry name" value="UDP-Glycosyltransferase/glycogen phosphorylase"/>
    <property type="match status" value="1"/>
</dbReference>
<feature type="transmembrane region" description="Helical" evidence="7">
    <location>
        <begin position="93"/>
        <end position="112"/>
    </location>
</feature>
<name>A0AAV5SRF7_9BILA</name>
<dbReference type="GO" id="GO:0015020">
    <property type="term" value="F:glucuronosyltransferase activity"/>
    <property type="evidence" value="ECO:0007669"/>
    <property type="project" value="UniProtKB-EC"/>
</dbReference>
<dbReference type="Proteomes" id="UP001432027">
    <property type="component" value="Unassembled WGS sequence"/>
</dbReference>
<keyword evidence="7" id="KW-0472">Membrane</keyword>
<organism evidence="8 9">
    <name type="scientific">Pristionchus entomophagus</name>
    <dbReference type="NCBI Taxonomy" id="358040"/>
    <lineage>
        <taxon>Eukaryota</taxon>
        <taxon>Metazoa</taxon>
        <taxon>Ecdysozoa</taxon>
        <taxon>Nematoda</taxon>
        <taxon>Chromadorea</taxon>
        <taxon>Rhabditida</taxon>
        <taxon>Rhabditina</taxon>
        <taxon>Diplogasteromorpha</taxon>
        <taxon>Diplogasteroidea</taxon>
        <taxon>Neodiplogasteridae</taxon>
        <taxon>Pristionchus</taxon>
    </lineage>
</organism>
<dbReference type="AlphaFoldDB" id="A0AAV5SRF7"/>
<dbReference type="Pfam" id="PF00201">
    <property type="entry name" value="UDPGT"/>
    <property type="match status" value="1"/>
</dbReference>
<keyword evidence="9" id="KW-1185">Reference proteome</keyword>
<dbReference type="InterPro" id="IPR050271">
    <property type="entry name" value="UDP-glycosyltransferase"/>
</dbReference>
<comment type="caution">
    <text evidence="8">The sequence shown here is derived from an EMBL/GenBank/DDBJ whole genome shotgun (WGS) entry which is preliminary data.</text>
</comment>
<proteinExistence type="inferred from homology"/>
<protein>
    <recommendedName>
        <fullName evidence="2">glucuronosyltransferase</fullName>
        <ecNumber evidence="2">2.4.1.17</ecNumber>
    </recommendedName>
</protein>
<keyword evidence="7" id="KW-1133">Transmembrane helix</keyword>
<feature type="non-terminal residue" evidence="8">
    <location>
        <position position="1"/>
    </location>
</feature>
<evidence type="ECO:0000313" key="9">
    <source>
        <dbReference type="Proteomes" id="UP001432027"/>
    </source>
</evidence>
<evidence type="ECO:0000256" key="6">
    <source>
        <dbReference type="ARBA" id="ARBA00047475"/>
    </source>
</evidence>
<dbReference type="InterPro" id="IPR002213">
    <property type="entry name" value="UDP_glucos_trans"/>
</dbReference>
<evidence type="ECO:0000256" key="5">
    <source>
        <dbReference type="ARBA" id="ARBA00022729"/>
    </source>
</evidence>
<evidence type="ECO:0000313" key="8">
    <source>
        <dbReference type="EMBL" id="GMS85067.1"/>
    </source>
</evidence>
<dbReference type="Gene3D" id="3.40.50.2000">
    <property type="entry name" value="Glycogen Phosphorylase B"/>
    <property type="match status" value="1"/>
</dbReference>